<dbReference type="RefSeq" id="WP_344941483.1">
    <property type="nucleotide sequence ID" value="NZ_BAAAZG010000002.1"/>
</dbReference>
<gene>
    <name evidence="3" type="ORF">GCM10022214_10530</name>
</gene>
<name>A0ABP7V5X6_9ACTN</name>
<comment type="caution">
    <text evidence="3">The sequence shown here is derived from an EMBL/GenBank/DDBJ whole genome shotgun (WGS) entry which is preliminary data.</text>
</comment>
<evidence type="ECO:0000313" key="4">
    <source>
        <dbReference type="Proteomes" id="UP001500683"/>
    </source>
</evidence>
<evidence type="ECO:0000256" key="1">
    <source>
        <dbReference type="SAM" id="MobiDB-lite"/>
    </source>
</evidence>
<feature type="region of interest" description="Disordered" evidence="1">
    <location>
        <begin position="115"/>
        <end position="177"/>
    </location>
</feature>
<accession>A0ABP7V5X6</accession>
<feature type="compositionally biased region" description="Low complexity" evidence="1">
    <location>
        <begin position="166"/>
        <end position="177"/>
    </location>
</feature>
<evidence type="ECO:0000259" key="2">
    <source>
        <dbReference type="Pfam" id="PF24201"/>
    </source>
</evidence>
<reference evidence="4" key="1">
    <citation type="journal article" date="2019" name="Int. J. Syst. Evol. Microbiol.">
        <title>The Global Catalogue of Microorganisms (GCM) 10K type strain sequencing project: providing services to taxonomists for standard genome sequencing and annotation.</title>
        <authorList>
            <consortium name="The Broad Institute Genomics Platform"/>
            <consortium name="The Broad Institute Genome Sequencing Center for Infectious Disease"/>
            <person name="Wu L."/>
            <person name="Ma J."/>
        </authorList>
    </citation>
    <scope>NUCLEOTIDE SEQUENCE [LARGE SCALE GENOMIC DNA]</scope>
    <source>
        <strain evidence="4">JCM 16702</strain>
    </source>
</reference>
<proteinExistence type="predicted"/>
<protein>
    <recommendedName>
        <fullName evidence="2">DUF7426 domain-containing protein</fullName>
    </recommendedName>
</protein>
<evidence type="ECO:0000313" key="3">
    <source>
        <dbReference type="EMBL" id="GAA4059844.1"/>
    </source>
</evidence>
<feature type="domain" description="DUF7426" evidence="2">
    <location>
        <begin position="4"/>
        <end position="144"/>
    </location>
</feature>
<keyword evidence="4" id="KW-1185">Reference proteome</keyword>
<feature type="compositionally biased region" description="Low complexity" evidence="1">
    <location>
        <begin position="115"/>
        <end position="124"/>
    </location>
</feature>
<dbReference type="EMBL" id="BAAAZG010000002">
    <property type="protein sequence ID" value="GAA4059844.1"/>
    <property type="molecule type" value="Genomic_DNA"/>
</dbReference>
<dbReference type="InterPro" id="IPR055849">
    <property type="entry name" value="DUF7426"/>
</dbReference>
<dbReference type="Proteomes" id="UP001500683">
    <property type="component" value="Unassembled WGS sequence"/>
</dbReference>
<dbReference type="Pfam" id="PF24201">
    <property type="entry name" value="DUF7426"/>
    <property type="match status" value="1"/>
</dbReference>
<sequence length="177" mass="19465">MAFKDLREFVERPRLELPIDGKTYVVYDVDAATGVWAQELAGLALAVEAEQDITSDDVEFLNDDDERDMIKRFLGDTYEEMRADGVGWSDIKHAAMTVWVWVLQDEAAAEAYWSGASASGEGSARPGNRASRRASQAMARKTPRPGSTSTTRAQPPRQGARRRSRGTGSSATEHGRS</sequence>
<organism evidence="3 4">
    <name type="scientific">Actinomadura miaoliensis</name>
    <dbReference type="NCBI Taxonomy" id="430685"/>
    <lineage>
        <taxon>Bacteria</taxon>
        <taxon>Bacillati</taxon>
        <taxon>Actinomycetota</taxon>
        <taxon>Actinomycetes</taxon>
        <taxon>Streptosporangiales</taxon>
        <taxon>Thermomonosporaceae</taxon>
        <taxon>Actinomadura</taxon>
    </lineage>
</organism>